<dbReference type="InterPro" id="IPR011089">
    <property type="entry name" value="GmrSD_C"/>
</dbReference>
<reference evidence="3 4" key="1">
    <citation type="submission" date="2016-04" db="EMBL/GenBank/DDBJ databases">
        <title>Draft genome sequence of Aeribacillus pallidus 8m3 from petroleum reservoir.</title>
        <authorList>
            <person name="Poltaraus A.B."/>
            <person name="Nazina T.N."/>
            <person name="Tourova T.P."/>
            <person name="Malakho S.M."/>
            <person name="Korshunova A.V."/>
            <person name="Sokolova D.S."/>
        </authorList>
    </citation>
    <scope>NUCLEOTIDE SEQUENCE [LARGE SCALE GENOMIC DNA]</scope>
    <source>
        <strain evidence="3 4">8m3</strain>
    </source>
</reference>
<organism evidence="3 4">
    <name type="scientific">Aeribacillus pallidus</name>
    <dbReference type="NCBI Taxonomy" id="33936"/>
    <lineage>
        <taxon>Bacteria</taxon>
        <taxon>Bacillati</taxon>
        <taxon>Bacillota</taxon>
        <taxon>Bacilli</taxon>
        <taxon>Bacillales</taxon>
        <taxon>Bacillaceae</taxon>
        <taxon>Aeribacillus</taxon>
    </lineage>
</organism>
<dbReference type="AlphaFoldDB" id="A0A165WQ22"/>
<sequence length="561" mass="66151">MSSVELKAAEYPIYKIFSDEYAFTIPNVQRPYSWTVENAEVLLDDLLDFIETYKISTIEQMNPYFLGSIVLIKEKGPESQVLDGQQRLTTLTILLAVLREWLPANISEELKGFLYEKGNSLRGTSDRYRLTLRDRDAEFFREYIQKDDGIKKLIAGIVPENDSQEAILKNALMYYKRIEKLTEAERIDLARFIVTKCFLVVVSTPDFDSAYRIFSVLNDRGLDLSHADILKAEIIGKIPKHLQDTYNQKWEDAEEYLGRDEFNELFGHIRMIYRKQKLRTTIIKEFREYVPYSSNPVDFIERKLVPFSNAFKEIINASYEGSKITDEINNLFTWLQKIDNRDWLPAAILYLSKHRNDPDQLLKFFTDLERLAMGMMILRYNINERIERYRLLLTEIENDNDLFTKTSSLQLTDDEKNRIINQLNGDIYLIKKIRLPILLRLDSVLSDGQASYNYKTITVEHVLPQNPKEDSQWIKWFPSQEERQYYVHKLANLVLLSRQKNSQANNYEFEVKKQKYFSTSSGVSSFVLTTQVLQEKEWTPELLKKRQKKLLDTLIKTWRLK</sequence>
<gene>
    <name evidence="3" type="ORF">AZI98_15390</name>
</gene>
<evidence type="ECO:0008006" key="5">
    <source>
        <dbReference type="Google" id="ProtNLM"/>
    </source>
</evidence>
<dbReference type="Proteomes" id="UP000076476">
    <property type="component" value="Unassembled WGS sequence"/>
</dbReference>
<dbReference type="Pfam" id="PF07510">
    <property type="entry name" value="GmrSD_C"/>
    <property type="match status" value="1"/>
</dbReference>
<comment type="caution">
    <text evidence="3">The sequence shown here is derived from an EMBL/GenBank/DDBJ whole genome shotgun (WGS) entry which is preliminary data.</text>
</comment>
<dbReference type="PANTHER" id="PTHR35149">
    <property type="entry name" value="SLL5132 PROTEIN"/>
    <property type="match status" value="1"/>
</dbReference>
<protein>
    <recommendedName>
        <fullName evidence="5">DUF262 domain-containing protein</fullName>
    </recommendedName>
</protein>
<dbReference type="EMBL" id="LWBR01000061">
    <property type="protein sequence ID" value="KZN95188.1"/>
    <property type="molecule type" value="Genomic_DNA"/>
</dbReference>
<accession>A0A165WQ22</accession>
<name>A0A165WQ22_9BACI</name>
<feature type="domain" description="GmrSD restriction endonucleases C-terminal" evidence="2">
    <location>
        <begin position="436"/>
        <end position="552"/>
    </location>
</feature>
<evidence type="ECO:0000313" key="3">
    <source>
        <dbReference type="EMBL" id="KZN95188.1"/>
    </source>
</evidence>
<dbReference type="STRING" id="33936.AZI98_15390"/>
<dbReference type="PANTHER" id="PTHR35149:SF2">
    <property type="entry name" value="DUF262 DOMAIN-CONTAINING PROTEIN"/>
    <property type="match status" value="1"/>
</dbReference>
<proteinExistence type="predicted"/>
<evidence type="ECO:0000313" key="4">
    <source>
        <dbReference type="Proteomes" id="UP000076476"/>
    </source>
</evidence>
<keyword evidence="4" id="KW-1185">Reference proteome</keyword>
<feature type="domain" description="GmrSD restriction endonucleases N-terminal" evidence="1">
    <location>
        <begin position="13"/>
        <end position="234"/>
    </location>
</feature>
<dbReference type="InterPro" id="IPR004919">
    <property type="entry name" value="GmrSD_N"/>
</dbReference>
<dbReference type="RefSeq" id="WP_063389147.1">
    <property type="nucleotide sequence ID" value="NZ_LWBR01000061.1"/>
</dbReference>
<dbReference type="OrthoDB" id="9798761at2"/>
<evidence type="ECO:0000259" key="2">
    <source>
        <dbReference type="Pfam" id="PF07510"/>
    </source>
</evidence>
<dbReference type="Pfam" id="PF03235">
    <property type="entry name" value="GmrSD_N"/>
    <property type="match status" value="1"/>
</dbReference>
<evidence type="ECO:0000259" key="1">
    <source>
        <dbReference type="Pfam" id="PF03235"/>
    </source>
</evidence>